<name>A0ABW6BM98_9SPHI</name>
<feature type="signal peptide" evidence="2">
    <location>
        <begin position="1"/>
        <end position="22"/>
    </location>
</feature>
<keyword evidence="5" id="KW-1185">Reference proteome</keyword>
<protein>
    <submittedName>
        <fullName evidence="4">Alpha/beta fold hydrolase</fullName>
    </submittedName>
</protein>
<dbReference type="Gene3D" id="3.40.50.1820">
    <property type="entry name" value="alpha/beta hydrolase"/>
    <property type="match status" value="1"/>
</dbReference>
<dbReference type="SUPFAM" id="SSF53474">
    <property type="entry name" value="alpha/beta-Hydrolases"/>
    <property type="match status" value="1"/>
</dbReference>
<evidence type="ECO:0000259" key="3">
    <source>
        <dbReference type="Pfam" id="PF00326"/>
    </source>
</evidence>
<dbReference type="EMBL" id="JBHUPB010000012">
    <property type="protein sequence ID" value="MFD2969494.1"/>
    <property type="molecule type" value="Genomic_DNA"/>
</dbReference>
<sequence length="276" mass="31960">MLKKIKALFFINFALIAFGVNAQTRFSDSTKVDSLTFVRTRDIINKLSHDLFEKHTYTKDEKSLPYRLLKPKNYDSTKSYPVIIAFHNSSRIGNDNEKQLEHLSKIWIREDVYDRYSAYVIVPQFKERSSTYLKADDGSLRSVPFNDIHMVLNLLDDFQRRYNVDKSRIYLIGYSMGGSTAQNILNLAPDKFAAIVSVAAVPDFSNIHSLKRKSVFLIHGKMDAVNPYEGSEELFQKLKGNKNVVFKTFTELNHDNITIPLLLDNKIPHWLFKQKK</sequence>
<dbReference type="Pfam" id="PF00326">
    <property type="entry name" value="Peptidase_S9"/>
    <property type="match status" value="1"/>
</dbReference>
<dbReference type="InterPro" id="IPR001375">
    <property type="entry name" value="Peptidase_S9_cat"/>
</dbReference>
<evidence type="ECO:0000313" key="5">
    <source>
        <dbReference type="Proteomes" id="UP001597525"/>
    </source>
</evidence>
<accession>A0ABW6BM98</accession>
<keyword evidence="4" id="KW-0378">Hydrolase</keyword>
<dbReference type="PANTHER" id="PTHR43037:SF1">
    <property type="entry name" value="BLL1128 PROTEIN"/>
    <property type="match status" value="1"/>
</dbReference>
<dbReference type="PANTHER" id="PTHR43037">
    <property type="entry name" value="UNNAMED PRODUCT-RELATED"/>
    <property type="match status" value="1"/>
</dbReference>
<dbReference type="InterPro" id="IPR050955">
    <property type="entry name" value="Plant_Biomass_Hydrol_Est"/>
</dbReference>
<reference evidence="5" key="1">
    <citation type="journal article" date="2019" name="Int. J. Syst. Evol. Microbiol.">
        <title>The Global Catalogue of Microorganisms (GCM) 10K type strain sequencing project: providing services to taxonomists for standard genome sequencing and annotation.</title>
        <authorList>
            <consortium name="The Broad Institute Genomics Platform"/>
            <consortium name="The Broad Institute Genome Sequencing Center for Infectious Disease"/>
            <person name="Wu L."/>
            <person name="Ma J."/>
        </authorList>
    </citation>
    <scope>NUCLEOTIDE SEQUENCE [LARGE SCALE GENOMIC DNA]</scope>
    <source>
        <strain evidence="5">KCTC 22814</strain>
    </source>
</reference>
<evidence type="ECO:0000256" key="1">
    <source>
        <dbReference type="ARBA" id="ARBA00022729"/>
    </source>
</evidence>
<gene>
    <name evidence="4" type="ORF">ACFS7Y_19020</name>
</gene>
<dbReference type="InterPro" id="IPR029058">
    <property type="entry name" value="AB_hydrolase_fold"/>
</dbReference>
<dbReference type="Proteomes" id="UP001597525">
    <property type="component" value="Unassembled WGS sequence"/>
</dbReference>
<feature type="domain" description="Peptidase S9 prolyl oligopeptidase catalytic" evidence="3">
    <location>
        <begin position="128"/>
        <end position="209"/>
    </location>
</feature>
<dbReference type="GO" id="GO:0016787">
    <property type="term" value="F:hydrolase activity"/>
    <property type="evidence" value="ECO:0007669"/>
    <property type="project" value="UniProtKB-KW"/>
</dbReference>
<comment type="caution">
    <text evidence="4">The sequence shown here is derived from an EMBL/GenBank/DDBJ whole genome shotgun (WGS) entry which is preliminary data.</text>
</comment>
<dbReference type="RefSeq" id="WP_320182266.1">
    <property type="nucleotide sequence ID" value="NZ_CP138332.1"/>
</dbReference>
<proteinExistence type="predicted"/>
<keyword evidence="1 2" id="KW-0732">Signal</keyword>
<feature type="chain" id="PRO_5045340621" evidence="2">
    <location>
        <begin position="23"/>
        <end position="276"/>
    </location>
</feature>
<evidence type="ECO:0000313" key="4">
    <source>
        <dbReference type="EMBL" id="MFD2969494.1"/>
    </source>
</evidence>
<organism evidence="4 5">
    <name type="scientific">Sphingobacterium bambusae</name>
    <dbReference type="NCBI Taxonomy" id="662858"/>
    <lineage>
        <taxon>Bacteria</taxon>
        <taxon>Pseudomonadati</taxon>
        <taxon>Bacteroidota</taxon>
        <taxon>Sphingobacteriia</taxon>
        <taxon>Sphingobacteriales</taxon>
        <taxon>Sphingobacteriaceae</taxon>
        <taxon>Sphingobacterium</taxon>
    </lineage>
</organism>
<evidence type="ECO:0000256" key="2">
    <source>
        <dbReference type="SAM" id="SignalP"/>
    </source>
</evidence>